<evidence type="ECO:0000256" key="1">
    <source>
        <dbReference type="ARBA" id="ARBA00023015"/>
    </source>
</evidence>
<evidence type="ECO:0000259" key="5">
    <source>
        <dbReference type="PROSITE" id="PS50987"/>
    </source>
</evidence>
<dbReference type="InterPro" id="IPR001845">
    <property type="entry name" value="HTH_ArsR_DNA-bd_dom"/>
</dbReference>
<feature type="domain" description="HTH arsR-type" evidence="5">
    <location>
        <begin position="2"/>
        <end position="97"/>
    </location>
</feature>
<dbReference type="Gene3D" id="1.10.10.10">
    <property type="entry name" value="Winged helix-like DNA-binding domain superfamily/Winged helix DNA-binding domain"/>
    <property type="match status" value="1"/>
</dbReference>
<accession>A0A9D2Q5K1</accession>
<keyword evidence="3" id="KW-0804">Transcription</keyword>
<sequence>MPQTALLYDLSDFFKVMGDGTRIQLLWALEECDELCVGDLAALLNMTPSAVSHQLRALRTAKLIRCRKDGKNVFYSLDDAHVKDILTKALEHIREREHHHAAHSHHEPH</sequence>
<proteinExistence type="predicted"/>
<dbReference type="AlphaFoldDB" id="A0A9D2Q5K1"/>
<keyword evidence="2" id="KW-0238">DNA-binding</keyword>
<dbReference type="InterPro" id="IPR051011">
    <property type="entry name" value="Metal_resp_trans_reg"/>
</dbReference>
<name>A0A9D2Q5K1_9FIRM</name>
<dbReference type="GO" id="GO:0003700">
    <property type="term" value="F:DNA-binding transcription factor activity"/>
    <property type="evidence" value="ECO:0007669"/>
    <property type="project" value="InterPro"/>
</dbReference>
<dbReference type="PROSITE" id="PS50987">
    <property type="entry name" value="HTH_ARSR_2"/>
    <property type="match status" value="1"/>
</dbReference>
<dbReference type="InterPro" id="IPR018334">
    <property type="entry name" value="ArsR_HTH"/>
</dbReference>
<evidence type="ECO:0000256" key="2">
    <source>
        <dbReference type="ARBA" id="ARBA00023125"/>
    </source>
</evidence>
<dbReference type="InterPro" id="IPR011991">
    <property type="entry name" value="ArsR-like_HTH"/>
</dbReference>
<dbReference type="PANTHER" id="PTHR43132">
    <property type="entry name" value="ARSENICAL RESISTANCE OPERON REPRESSOR ARSR-RELATED"/>
    <property type="match status" value="1"/>
</dbReference>
<dbReference type="NCBIfam" id="NF033788">
    <property type="entry name" value="HTH_metalloreg"/>
    <property type="match status" value="1"/>
</dbReference>
<dbReference type="InterPro" id="IPR036390">
    <property type="entry name" value="WH_DNA-bd_sf"/>
</dbReference>
<dbReference type="PRINTS" id="PR00778">
    <property type="entry name" value="HTHARSR"/>
</dbReference>
<gene>
    <name evidence="6" type="ORF">H9698_10785</name>
</gene>
<comment type="caution">
    <text evidence="6">The sequence shown here is derived from an EMBL/GenBank/DDBJ whole genome shotgun (WGS) entry which is preliminary data.</text>
</comment>
<keyword evidence="4" id="KW-0105">Cadmium resistance</keyword>
<dbReference type="PANTHER" id="PTHR43132:SF6">
    <property type="entry name" value="HTH-TYPE TRANSCRIPTIONAL REPRESSOR CZRA"/>
    <property type="match status" value="1"/>
</dbReference>
<dbReference type="GO" id="GO:0003677">
    <property type="term" value="F:DNA binding"/>
    <property type="evidence" value="ECO:0007669"/>
    <property type="project" value="UniProtKB-KW"/>
</dbReference>
<reference evidence="6" key="1">
    <citation type="journal article" date="2021" name="PeerJ">
        <title>Extensive microbial diversity within the chicken gut microbiome revealed by metagenomics and culture.</title>
        <authorList>
            <person name="Gilroy R."/>
            <person name="Ravi A."/>
            <person name="Getino M."/>
            <person name="Pursley I."/>
            <person name="Horton D.L."/>
            <person name="Alikhan N.F."/>
            <person name="Baker D."/>
            <person name="Gharbi K."/>
            <person name="Hall N."/>
            <person name="Watson M."/>
            <person name="Adriaenssens E.M."/>
            <person name="Foster-Nyarko E."/>
            <person name="Jarju S."/>
            <person name="Secka A."/>
            <person name="Antonio M."/>
            <person name="Oren A."/>
            <person name="Chaudhuri R.R."/>
            <person name="La Ragione R."/>
            <person name="Hildebrand F."/>
            <person name="Pallen M.J."/>
        </authorList>
    </citation>
    <scope>NUCLEOTIDE SEQUENCE</scope>
    <source>
        <strain evidence="6">5933</strain>
    </source>
</reference>
<dbReference type="PROSITE" id="PS00846">
    <property type="entry name" value="HTH_ARSR_1"/>
    <property type="match status" value="1"/>
</dbReference>
<dbReference type="InterPro" id="IPR036388">
    <property type="entry name" value="WH-like_DNA-bd_sf"/>
</dbReference>
<organism evidence="6 7">
    <name type="scientific">Candidatus Ruthenibacterium merdavium</name>
    <dbReference type="NCBI Taxonomy" id="2838752"/>
    <lineage>
        <taxon>Bacteria</taxon>
        <taxon>Bacillati</taxon>
        <taxon>Bacillota</taxon>
        <taxon>Clostridia</taxon>
        <taxon>Eubacteriales</taxon>
        <taxon>Oscillospiraceae</taxon>
        <taxon>Ruthenibacterium</taxon>
    </lineage>
</organism>
<dbReference type="SUPFAM" id="SSF46785">
    <property type="entry name" value="Winged helix' DNA-binding domain"/>
    <property type="match status" value="1"/>
</dbReference>
<dbReference type="EMBL" id="DWWA01000054">
    <property type="protein sequence ID" value="HJC73259.1"/>
    <property type="molecule type" value="Genomic_DNA"/>
</dbReference>
<reference evidence="6" key="2">
    <citation type="submission" date="2021-04" db="EMBL/GenBank/DDBJ databases">
        <authorList>
            <person name="Gilroy R."/>
        </authorList>
    </citation>
    <scope>NUCLEOTIDE SEQUENCE</scope>
    <source>
        <strain evidence="6">5933</strain>
    </source>
</reference>
<evidence type="ECO:0000256" key="3">
    <source>
        <dbReference type="ARBA" id="ARBA00023163"/>
    </source>
</evidence>
<dbReference type="GO" id="GO:0046686">
    <property type="term" value="P:response to cadmium ion"/>
    <property type="evidence" value="ECO:0007669"/>
    <property type="project" value="UniProtKB-KW"/>
</dbReference>
<dbReference type="CDD" id="cd00090">
    <property type="entry name" value="HTH_ARSR"/>
    <property type="match status" value="1"/>
</dbReference>
<dbReference type="Proteomes" id="UP000823918">
    <property type="component" value="Unassembled WGS sequence"/>
</dbReference>
<dbReference type="SMART" id="SM00418">
    <property type="entry name" value="HTH_ARSR"/>
    <property type="match status" value="1"/>
</dbReference>
<evidence type="ECO:0000256" key="4">
    <source>
        <dbReference type="ARBA" id="ARBA00043263"/>
    </source>
</evidence>
<evidence type="ECO:0000313" key="7">
    <source>
        <dbReference type="Proteomes" id="UP000823918"/>
    </source>
</evidence>
<protein>
    <submittedName>
        <fullName evidence="6">Metalloregulator ArsR/SmtB family transcription factor</fullName>
    </submittedName>
</protein>
<evidence type="ECO:0000313" key="6">
    <source>
        <dbReference type="EMBL" id="HJC73259.1"/>
    </source>
</evidence>
<keyword evidence="1" id="KW-0805">Transcription regulation</keyword>
<dbReference type="Pfam" id="PF01022">
    <property type="entry name" value="HTH_5"/>
    <property type="match status" value="1"/>
</dbReference>